<dbReference type="STRING" id="1754190.A0A1Y2A6Y9"/>
<protein>
    <submittedName>
        <fullName evidence="2">Uncharacterized protein</fullName>
    </submittedName>
</protein>
<feature type="chain" id="PRO_5011003739" evidence="1">
    <location>
        <begin position="22"/>
        <end position="261"/>
    </location>
</feature>
<reference evidence="2 3" key="1">
    <citation type="submission" date="2016-08" db="EMBL/GenBank/DDBJ databases">
        <title>A Parts List for Fungal Cellulosomes Revealed by Comparative Genomics.</title>
        <authorList>
            <consortium name="DOE Joint Genome Institute"/>
            <person name="Haitjema C.H."/>
            <person name="Gilmore S.P."/>
            <person name="Henske J.K."/>
            <person name="Solomon K.V."/>
            <person name="De Groot R."/>
            <person name="Kuo A."/>
            <person name="Mondo S.J."/>
            <person name="Salamov A.A."/>
            <person name="Labutti K."/>
            <person name="Zhao Z."/>
            <person name="Chiniquy J."/>
            <person name="Barry K."/>
            <person name="Brewer H.M."/>
            <person name="Purvine S.O."/>
            <person name="Wright A.T."/>
            <person name="Boxma B."/>
            <person name="Van Alen T."/>
            <person name="Hackstein J.H."/>
            <person name="Baker S.E."/>
            <person name="Grigoriev I.V."/>
            <person name="O'Malley M.A."/>
        </authorList>
    </citation>
    <scope>NUCLEOTIDE SEQUENCE [LARGE SCALE GENOMIC DNA]</scope>
    <source>
        <strain evidence="2 3">G1</strain>
    </source>
</reference>
<dbReference type="OrthoDB" id="2135606at2759"/>
<organism evidence="2 3">
    <name type="scientific">Neocallimastix californiae</name>
    <dbReference type="NCBI Taxonomy" id="1754190"/>
    <lineage>
        <taxon>Eukaryota</taxon>
        <taxon>Fungi</taxon>
        <taxon>Fungi incertae sedis</taxon>
        <taxon>Chytridiomycota</taxon>
        <taxon>Chytridiomycota incertae sedis</taxon>
        <taxon>Neocallimastigomycetes</taxon>
        <taxon>Neocallimastigales</taxon>
        <taxon>Neocallimastigaceae</taxon>
        <taxon>Neocallimastix</taxon>
    </lineage>
</organism>
<evidence type="ECO:0000313" key="3">
    <source>
        <dbReference type="Proteomes" id="UP000193920"/>
    </source>
</evidence>
<dbReference type="EMBL" id="MCOG01000321">
    <property type="protein sequence ID" value="ORY18090.1"/>
    <property type="molecule type" value="Genomic_DNA"/>
</dbReference>
<dbReference type="AlphaFoldDB" id="A0A1Y2A6Y9"/>
<comment type="caution">
    <text evidence="2">The sequence shown here is derived from an EMBL/GenBank/DDBJ whole genome shotgun (WGS) entry which is preliminary data.</text>
</comment>
<accession>A0A1Y2A6Y9</accession>
<dbReference type="Proteomes" id="UP000193920">
    <property type="component" value="Unassembled WGS sequence"/>
</dbReference>
<evidence type="ECO:0000256" key="1">
    <source>
        <dbReference type="SAM" id="SignalP"/>
    </source>
</evidence>
<keyword evidence="3" id="KW-1185">Reference proteome</keyword>
<sequence length="261" mass="30151">MNCQFFIILFSVIFLVCRSYGKTHKPSIDLFSSIETIGINTLKERYPVLERPLPDDLKNLTLNGMAPTLKHYEVVGVGNLAIMGFDTPMFQMLTYVLTPFYKNIPLFSTDFILNDDHRTVINEIYSVVDKPNDKLFKKSIKEFKKNMDSCKLIDVPVQPSWYDEIRPAYINKSGTSDDDFAIVDVFKRNLKTLVKFEKLNKYLNTVKDRVAKYDITLNYVDRLIESGGVSTNLFKAALGVEKTKDFFHKFFFGTDCFKPSY</sequence>
<gene>
    <name evidence="2" type="ORF">LY90DRAFT_517465</name>
</gene>
<feature type="signal peptide" evidence="1">
    <location>
        <begin position="1"/>
        <end position="21"/>
    </location>
</feature>
<proteinExistence type="predicted"/>
<keyword evidence="1" id="KW-0732">Signal</keyword>
<name>A0A1Y2A6Y9_9FUNG</name>
<dbReference type="Gene3D" id="3.40.1500.20">
    <property type="match status" value="1"/>
</dbReference>
<evidence type="ECO:0000313" key="2">
    <source>
        <dbReference type="EMBL" id="ORY18090.1"/>
    </source>
</evidence>